<gene>
    <name evidence="1" type="ORF">PR048_014426</name>
</gene>
<evidence type="ECO:0000313" key="2">
    <source>
        <dbReference type="Proteomes" id="UP001159363"/>
    </source>
</evidence>
<evidence type="ECO:0000313" key="1">
    <source>
        <dbReference type="EMBL" id="KAJ8882615.1"/>
    </source>
</evidence>
<comment type="caution">
    <text evidence="1">The sequence shown here is derived from an EMBL/GenBank/DDBJ whole genome shotgun (WGS) entry which is preliminary data.</text>
</comment>
<accession>A0ABQ9HE48</accession>
<sequence length="101" mass="11241">MKDIFAGHGIPQMVHSYIIGIPELATEYGFNHRTFSPQFPLSNGEAEKAVHIAKHILSKSEDPNLGILSYRSTRLESGLSQAELLFGQKLRNTLPVIQPQL</sequence>
<reference evidence="1 2" key="1">
    <citation type="submission" date="2023-02" db="EMBL/GenBank/DDBJ databases">
        <title>LHISI_Scaffold_Assembly.</title>
        <authorList>
            <person name="Stuart O.P."/>
            <person name="Cleave R."/>
            <person name="Magrath M.J.L."/>
            <person name="Mikheyev A.S."/>
        </authorList>
    </citation>
    <scope>NUCLEOTIDE SEQUENCE [LARGE SCALE GENOMIC DNA]</scope>
    <source>
        <strain evidence="1">Daus_M_001</strain>
        <tissue evidence="1">Leg muscle</tissue>
    </source>
</reference>
<name>A0ABQ9HE48_9NEOP</name>
<proteinExistence type="predicted"/>
<organism evidence="1 2">
    <name type="scientific">Dryococelus australis</name>
    <dbReference type="NCBI Taxonomy" id="614101"/>
    <lineage>
        <taxon>Eukaryota</taxon>
        <taxon>Metazoa</taxon>
        <taxon>Ecdysozoa</taxon>
        <taxon>Arthropoda</taxon>
        <taxon>Hexapoda</taxon>
        <taxon>Insecta</taxon>
        <taxon>Pterygota</taxon>
        <taxon>Neoptera</taxon>
        <taxon>Polyneoptera</taxon>
        <taxon>Phasmatodea</taxon>
        <taxon>Verophasmatodea</taxon>
        <taxon>Anareolatae</taxon>
        <taxon>Phasmatidae</taxon>
        <taxon>Eurycanthinae</taxon>
        <taxon>Dryococelus</taxon>
    </lineage>
</organism>
<keyword evidence="2" id="KW-1185">Reference proteome</keyword>
<dbReference type="EMBL" id="JARBHB010000005">
    <property type="protein sequence ID" value="KAJ8882615.1"/>
    <property type="molecule type" value="Genomic_DNA"/>
</dbReference>
<protein>
    <submittedName>
        <fullName evidence="1">Uncharacterized protein</fullName>
    </submittedName>
</protein>
<dbReference type="Proteomes" id="UP001159363">
    <property type="component" value="Chromosome 4"/>
</dbReference>